<dbReference type="Proteomes" id="UP000681722">
    <property type="component" value="Unassembled WGS sequence"/>
</dbReference>
<keyword evidence="7" id="KW-0067">ATP-binding</keyword>
<keyword evidence="12" id="KW-1185">Reference proteome</keyword>
<keyword evidence="3" id="KW-0808">Transferase</keyword>
<dbReference type="OrthoDB" id="10254721at2759"/>
<evidence type="ECO:0000256" key="4">
    <source>
        <dbReference type="ARBA" id="ARBA00022695"/>
    </source>
</evidence>
<evidence type="ECO:0000256" key="2">
    <source>
        <dbReference type="ARBA" id="ARBA00009747"/>
    </source>
</evidence>
<evidence type="ECO:0000256" key="1">
    <source>
        <dbReference type="ARBA" id="ARBA00001946"/>
    </source>
</evidence>
<comment type="cofactor">
    <cofactor evidence="1">
        <name>Mg(2+)</name>
        <dbReference type="ChEBI" id="CHEBI:18420"/>
    </cofactor>
</comment>
<gene>
    <name evidence="10" type="ORF">GPM918_LOCUS8293</name>
    <name evidence="11" type="ORF">SRO942_LOCUS8293</name>
</gene>
<dbReference type="NCBIfam" id="NF000658">
    <property type="entry name" value="PRK00029.1"/>
    <property type="match status" value="1"/>
</dbReference>
<keyword evidence="4" id="KW-0548">Nucleotidyltransferase</keyword>
<evidence type="ECO:0000256" key="6">
    <source>
        <dbReference type="ARBA" id="ARBA00022741"/>
    </source>
</evidence>
<evidence type="ECO:0000313" key="10">
    <source>
        <dbReference type="EMBL" id="CAF0894353.1"/>
    </source>
</evidence>
<keyword evidence="5" id="KW-0479">Metal-binding</keyword>
<evidence type="ECO:0000313" key="12">
    <source>
        <dbReference type="Proteomes" id="UP000663829"/>
    </source>
</evidence>
<protein>
    <recommendedName>
        <fullName evidence="9">Selenoprotein O</fullName>
    </recommendedName>
</protein>
<evidence type="ECO:0000256" key="3">
    <source>
        <dbReference type="ARBA" id="ARBA00022679"/>
    </source>
</evidence>
<dbReference type="GO" id="GO:0046872">
    <property type="term" value="F:metal ion binding"/>
    <property type="evidence" value="ECO:0007669"/>
    <property type="project" value="UniProtKB-KW"/>
</dbReference>
<dbReference type="GO" id="GO:0016779">
    <property type="term" value="F:nucleotidyltransferase activity"/>
    <property type="evidence" value="ECO:0007669"/>
    <property type="project" value="UniProtKB-KW"/>
</dbReference>
<name>A0A813Z8B7_9BILA</name>
<accession>A0A813Z8B7</accession>
<dbReference type="Proteomes" id="UP000663829">
    <property type="component" value="Unassembled WGS sequence"/>
</dbReference>
<dbReference type="InterPro" id="IPR003846">
    <property type="entry name" value="SelO"/>
</dbReference>
<comment type="caution">
    <text evidence="10">The sequence shown here is derived from an EMBL/GenBank/DDBJ whole genome shotgun (WGS) entry which is preliminary data.</text>
</comment>
<evidence type="ECO:0000256" key="9">
    <source>
        <dbReference type="ARBA" id="ARBA00031547"/>
    </source>
</evidence>
<keyword evidence="6" id="KW-0547">Nucleotide-binding</keyword>
<proteinExistence type="inferred from homology"/>
<reference evidence="10" key="1">
    <citation type="submission" date="2021-02" db="EMBL/GenBank/DDBJ databases">
        <authorList>
            <person name="Nowell W R."/>
        </authorList>
    </citation>
    <scope>NUCLEOTIDE SEQUENCE</scope>
</reference>
<dbReference type="PANTHER" id="PTHR12153:SF15">
    <property type="entry name" value="PROTEIN ADENYLYLTRANSFERASE SELO, MITOCHONDRIAL"/>
    <property type="match status" value="1"/>
</dbReference>
<evidence type="ECO:0000313" key="11">
    <source>
        <dbReference type="EMBL" id="CAF3677990.1"/>
    </source>
</evidence>
<evidence type="ECO:0000256" key="7">
    <source>
        <dbReference type="ARBA" id="ARBA00022840"/>
    </source>
</evidence>
<dbReference type="AlphaFoldDB" id="A0A813Z8B7"/>
<organism evidence="10 12">
    <name type="scientific">Didymodactylos carnosus</name>
    <dbReference type="NCBI Taxonomy" id="1234261"/>
    <lineage>
        <taxon>Eukaryota</taxon>
        <taxon>Metazoa</taxon>
        <taxon>Spiralia</taxon>
        <taxon>Gnathifera</taxon>
        <taxon>Rotifera</taxon>
        <taxon>Eurotatoria</taxon>
        <taxon>Bdelloidea</taxon>
        <taxon>Philodinida</taxon>
        <taxon>Philodinidae</taxon>
        <taxon>Didymodactylos</taxon>
    </lineage>
</organism>
<dbReference type="EMBL" id="CAJOBC010001430">
    <property type="protein sequence ID" value="CAF3677990.1"/>
    <property type="molecule type" value="Genomic_DNA"/>
</dbReference>
<dbReference type="GO" id="GO:0005524">
    <property type="term" value="F:ATP binding"/>
    <property type="evidence" value="ECO:0007669"/>
    <property type="project" value="UniProtKB-KW"/>
</dbReference>
<dbReference type="EMBL" id="CAJNOQ010001430">
    <property type="protein sequence ID" value="CAF0894353.1"/>
    <property type="molecule type" value="Genomic_DNA"/>
</dbReference>
<keyword evidence="8" id="KW-0460">Magnesium</keyword>
<evidence type="ECO:0000256" key="5">
    <source>
        <dbReference type="ARBA" id="ARBA00022723"/>
    </source>
</evidence>
<sequence>METNIKFDNLALKTLPIDTVEDNYVRTVPNACFSKVKPTPVKSPKLVACSVDALKLIGINEENMKHKRELAEIFSGNVLLPGSDPAAHCYCGHQFGYFSGQLGDGAAIYLGEVINDKQERWELQLKGAGKTPYSRSADGRKVLRSSIREFLCSEAIYYLGIPTTRAGTCVTSDDYVVRDIFYDGHPINERCTIISRIAQTFIRFGSFEIFKTIDPLTNRQGPSVGRKDILIQLTEYVISTFYPDIAEKYSNKIEEKYLAFFEEIVLRTARLVAEWQCVGWCHGVLNTDNMSIIGVTIDYGPYGFLDRYDPKFICNGSDSNGRYSYKQQPIVCRWNCEKLAEALSPIMSVEKAKQILQKFDIEYEKYYLDKMRRKLGLVQKQLDSDKELIDQFLSTMYETGGDFTNSFRTLSLLHLPGTIHFDKKVEIFKTNILQQCCNLDEWKFINKPDIDNRTLQMLSELAEQNDMFLQQFGFSAERIQVEKMKYEKLKNIEQLSSDQKRDADWKQWEKWLDLYLIRLEKEIDSNDTNDIDRLNKQRLKIMRENNPRIVLRNYLAQRAIESAEKGDYSEVRNLLEELKHPYDGTDKDEIDLQKPDERIQGGEQAQAATDPTEKCYTGACLKPNIYESRPPINASRIRVTCSS</sequence>
<dbReference type="Pfam" id="PF02696">
    <property type="entry name" value="SelO"/>
    <property type="match status" value="1"/>
</dbReference>
<evidence type="ECO:0000256" key="8">
    <source>
        <dbReference type="ARBA" id="ARBA00022842"/>
    </source>
</evidence>
<dbReference type="PANTHER" id="PTHR12153">
    <property type="entry name" value="SELENOPROTEIN O"/>
    <property type="match status" value="1"/>
</dbReference>
<dbReference type="HAMAP" id="MF_00692">
    <property type="entry name" value="SelO"/>
    <property type="match status" value="1"/>
</dbReference>
<comment type="similarity">
    <text evidence="2">Belongs to the SELO family.</text>
</comment>